<comment type="caution">
    <text evidence="17">The sequence shown here is derived from an EMBL/GenBank/DDBJ whole genome shotgun (WGS) entry which is preliminary data.</text>
</comment>
<evidence type="ECO:0000256" key="4">
    <source>
        <dbReference type="ARBA" id="ARBA00007626"/>
    </source>
</evidence>
<dbReference type="GO" id="GO:0001682">
    <property type="term" value="P:tRNA 5'-leader removal"/>
    <property type="evidence" value="ECO:0007669"/>
    <property type="project" value="TreeGrafter"/>
</dbReference>
<evidence type="ECO:0000313" key="18">
    <source>
        <dbReference type="Proteomes" id="UP001430953"/>
    </source>
</evidence>
<keyword evidence="11" id="KW-0460">Magnesium</keyword>
<evidence type="ECO:0000259" key="16">
    <source>
        <dbReference type="Pfam" id="PF16953"/>
    </source>
</evidence>
<dbReference type="AlphaFoldDB" id="A0AAW2GCY6"/>
<organism evidence="17 18">
    <name type="scientific">Cardiocondyla obscurior</name>
    <dbReference type="NCBI Taxonomy" id="286306"/>
    <lineage>
        <taxon>Eukaryota</taxon>
        <taxon>Metazoa</taxon>
        <taxon>Ecdysozoa</taxon>
        <taxon>Arthropoda</taxon>
        <taxon>Hexapoda</taxon>
        <taxon>Insecta</taxon>
        <taxon>Pterygota</taxon>
        <taxon>Neoptera</taxon>
        <taxon>Endopterygota</taxon>
        <taxon>Hymenoptera</taxon>
        <taxon>Apocrita</taxon>
        <taxon>Aculeata</taxon>
        <taxon>Formicoidea</taxon>
        <taxon>Formicidae</taxon>
        <taxon>Myrmicinae</taxon>
        <taxon>Cardiocondyla</taxon>
    </lineage>
</organism>
<evidence type="ECO:0000256" key="8">
    <source>
        <dbReference type="ARBA" id="ARBA00022723"/>
    </source>
</evidence>
<evidence type="ECO:0000256" key="14">
    <source>
        <dbReference type="ARBA" id="ARBA00044536"/>
    </source>
</evidence>
<dbReference type="Pfam" id="PF16953">
    <property type="entry name" value="PRORP"/>
    <property type="match status" value="1"/>
</dbReference>
<dbReference type="GO" id="GO:0004526">
    <property type="term" value="F:ribonuclease P activity"/>
    <property type="evidence" value="ECO:0007669"/>
    <property type="project" value="UniProtKB-EC"/>
</dbReference>
<evidence type="ECO:0000256" key="11">
    <source>
        <dbReference type="ARBA" id="ARBA00022842"/>
    </source>
</evidence>
<evidence type="ECO:0000313" key="17">
    <source>
        <dbReference type="EMBL" id="KAL0125410.1"/>
    </source>
</evidence>
<dbReference type="InterPro" id="IPR031595">
    <property type="entry name" value="PRORP_C"/>
</dbReference>
<dbReference type="Pfam" id="PF01535">
    <property type="entry name" value="PPR"/>
    <property type="match status" value="1"/>
</dbReference>
<evidence type="ECO:0000256" key="2">
    <source>
        <dbReference type="ARBA" id="ARBA00001946"/>
    </source>
</evidence>
<keyword evidence="12" id="KW-0809">Transit peptide</keyword>
<reference evidence="17 18" key="1">
    <citation type="submission" date="2023-03" db="EMBL/GenBank/DDBJ databases">
        <title>High recombination rates correlate with genetic variation in Cardiocondyla obscurior ants.</title>
        <authorList>
            <person name="Errbii M."/>
        </authorList>
    </citation>
    <scope>NUCLEOTIDE SEQUENCE [LARGE SCALE GENOMIC DNA]</scope>
    <source>
        <strain evidence="17">Alpha-2009</strain>
        <tissue evidence="17">Whole body</tissue>
    </source>
</reference>
<evidence type="ECO:0000256" key="5">
    <source>
        <dbReference type="ARBA" id="ARBA00012179"/>
    </source>
</evidence>
<evidence type="ECO:0000256" key="15">
    <source>
        <dbReference type="ARBA" id="ARBA00044559"/>
    </source>
</evidence>
<keyword evidence="6" id="KW-0819">tRNA processing</keyword>
<dbReference type="PANTHER" id="PTHR13547:SF1">
    <property type="entry name" value="MITOCHONDRIAL RIBONUCLEASE P CATALYTIC SUBUNIT"/>
    <property type="match status" value="1"/>
</dbReference>
<dbReference type="Proteomes" id="UP001430953">
    <property type="component" value="Unassembled WGS sequence"/>
</dbReference>
<comment type="subcellular location">
    <subcellularLocation>
        <location evidence="3">Mitochondrion</location>
    </subcellularLocation>
</comment>
<proteinExistence type="inferred from homology"/>
<dbReference type="InterPro" id="IPR033495">
    <property type="entry name" value="MRPP3_PIN_dom"/>
</dbReference>
<keyword evidence="13" id="KW-0496">Mitochondrion</keyword>
<gene>
    <name evidence="17" type="ORF">PUN28_004499</name>
</gene>
<dbReference type="GO" id="GO:0030678">
    <property type="term" value="C:mitochondrial ribonuclease P complex"/>
    <property type="evidence" value="ECO:0007669"/>
    <property type="project" value="TreeGrafter"/>
</dbReference>
<evidence type="ECO:0000256" key="7">
    <source>
        <dbReference type="ARBA" id="ARBA00022722"/>
    </source>
</evidence>
<dbReference type="Gene3D" id="3.40.50.11980">
    <property type="match status" value="1"/>
</dbReference>
<evidence type="ECO:0000256" key="9">
    <source>
        <dbReference type="ARBA" id="ARBA00022801"/>
    </source>
</evidence>
<accession>A0AAW2GCY6</accession>
<evidence type="ECO:0000256" key="13">
    <source>
        <dbReference type="ARBA" id="ARBA00023128"/>
    </source>
</evidence>
<dbReference type="PANTHER" id="PTHR13547">
    <property type="match status" value="1"/>
</dbReference>
<evidence type="ECO:0000256" key="1">
    <source>
        <dbReference type="ARBA" id="ARBA00000928"/>
    </source>
</evidence>
<comment type="cofactor">
    <cofactor evidence="2">
        <name>Mg(2+)</name>
        <dbReference type="ChEBI" id="CHEBI:18420"/>
    </cofactor>
</comment>
<dbReference type="CDD" id="cd18718">
    <property type="entry name" value="PIN_PRORP"/>
    <property type="match status" value="1"/>
</dbReference>
<evidence type="ECO:0000256" key="6">
    <source>
        <dbReference type="ARBA" id="ARBA00022694"/>
    </source>
</evidence>
<keyword evidence="18" id="KW-1185">Reference proteome</keyword>
<dbReference type="GO" id="GO:0046872">
    <property type="term" value="F:metal ion binding"/>
    <property type="evidence" value="ECO:0007669"/>
    <property type="project" value="UniProtKB-KW"/>
</dbReference>
<evidence type="ECO:0000256" key="10">
    <source>
        <dbReference type="ARBA" id="ARBA00022833"/>
    </source>
</evidence>
<dbReference type="InterPro" id="IPR011990">
    <property type="entry name" value="TPR-like_helical_dom_sf"/>
</dbReference>
<dbReference type="EMBL" id="JADYXP020000004">
    <property type="protein sequence ID" value="KAL0125410.1"/>
    <property type="molecule type" value="Genomic_DNA"/>
</dbReference>
<keyword evidence="10" id="KW-0862">Zinc</keyword>
<evidence type="ECO:0000256" key="3">
    <source>
        <dbReference type="ARBA" id="ARBA00004173"/>
    </source>
</evidence>
<comment type="catalytic activity">
    <reaction evidence="1">
        <text>Endonucleolytic cleavage of RNA, removing 5'-extranucleotides from tRNA precursor.</text>
        <dbReference type="EC" id="3.1.26.5"/>
    </reaction>
</comment>
<dbReference type="GO" id="GO:0097745">
    <property type="term" value="P:mitochondrial tRNA 5'-end processing"/>
    <property type="evidence" value="ECO:0007669"/>
    <property type="project" value="TreeGrafter"/>
</dbReference>
<name>A0AAW2GCY6_9HYME</name>
<dbReference type="Gene3D" id="1.25.40.10">
    <property type="entry name" value="Tetratricopeptide repeat domain"/>
    <property type="match status" value="1"/>
</dbReference>
<keyword evidence="9" id="KW-0378">Hydrolase</keyword>
<feature type="domain" description="PRORP" evidence="16">
    <location>
        <begin position="288"/>
        <end position="515"/>
    </location>
</feature>
<sequence length="520" mass="60979">MTLFYKLYQPLWIYSYKFHKDVYFLSRHVHRLKKVVPLHALVAENADIYKKIIKNVQNIEWGKIREEVLKKNIEITSATVDSTIIDMCIRHFHVDNAIAYFKFLKKNNYPINMAMIGKYLGAYALKQDDTLTDADKAEIVKTYNSLRQKHPYVDSITAEACIKSLCLTNEWEKAYELIEMIKIVSTPGTAIYSTLAGAAFRNGKADAAWKVLSKIIERKQIPQSILYKSHLQYCQLEDAKGFNRRMEEMFDFWAKNNVIPYDKVVNTYVDTASKYGWSTRLVKIPRITGNCQHCGHSLSRITFSEEEFQKLAKSIMDKVIIGSDIYCKTNPKELSRFKTFIESIKPYDVVVDGLNLTYIQKKTGPQLLWLINIIEHFSKLGKKILVFTRKHQKKLSVFKQVERKASVFLVDDLSADDPYMLYATMASGINTMYISSDFMREHYYSLRDQRLQQTFEKWQSSHQYFIKTSKTGIRIQEPFNFTLGVQKNNDCWHVPLVNEEFRDTKSYDFSNMWYCFKRNN</sequence>
<keyword evidence="7" id="KW-0540">Nuclease</keyword>
<comment type="similarity">
    <text evidence="4">Belongs to the PPR family. P subfamily.</text>
</comment>
<dbReference type="EC" id="3.1.26.5" evidence="5"/>
<evidence type="ECO:0000256" key="12">
    <source>
        <dbReference type="ARBA" id="ARBA00022946"/>
    </source>
</evidence>
<protein>
    <recommendedName>
        <fullName evidence="14">Mitochondrial ribonuclease P catalytic subunit</fullName>
        <ecNumber evidence="5">3.1.26.5</ecNumber>
    </recommendedName>
    <alternativeName>
        <fullName evidence="15">Mitochondrial ribonuclease P protein 3</fullName>
    </alternativeName>
</protein>
<keyword evidence="8" id="KW-0479">Metal-binding</keyword>
<dbReference type="InterPro" id="IPR002885">
    <property type="entry name" value="PPR_rpt"/>
</dbReference>